<organism evidence="2 3">
    <name type="scientific">Toxoplasma gondii</name>
    <dbReference type="NCBI Taxonomy" id="5811"/>
    <lineage>
        <taxon>Eukaryota</taxon>
        <taxon>Sar</taxon>
        <taxon>Alveolata</taxon>
        <taxon>Apicomplexa</taxon>
        <taxon>Conoidasida</taxon>
        <taxon>Coccidia</taxon>
        <taxon>Eucoccidiorida</taxon>
        <taxon>Eimeriorina</taxon>
        <taxon>Sarcocystidae</taxon>
        <taxon>Toxoplasma</taxon>
    </lineage>
</organism>
<sequence>MRGWTELAFLLRISFASSLIAFSLAGSCDRLARYAVSTIHAPIRTQVHGGSRSELDEQPQLDFFMVFMEQLPEAHQIIIN</sequence>
<accession>A0A7J6KAA0</accession>
<protein>
    <recommendedName>
        <fullName evidence="4">Secreted protein</fullName>
    </recommendedName>
</protein>
<keyword evidence="3" id="KW-1185">Reference proteome</keyword>
<evidence type="ECO:0008006" key="4">
    <source>
        <dbReference type="Google" id="ProtNLM"/>
    </source>
</evidence>
<dbReference type="AlphaFoldDB" id="A0A7J6KAA0"/>
<feature type="signal peptide" evidence="1">
    <location>
        <begin position="1"/>
        <end position="25"/>
    </location>
</feature>
<feature type="chain" id="PRO_5029699191" description="Secreted protein" evidence="1">
    <location>
        <begin position="26"/>
        <end position="80"/>
    </location>
</feature>
<keyword evidence="1" id="KW-0732">Signal</keyword>
<evidence type="ECO:0000313" key="2">
    <source>
        <dbReference type="EMBL" id="KAF4643446.1"/>
    </source>
</evidence>
<evidence type="ECO:0000256" key="1">
    <source>
        <dbReference type="SAM" id="SignalP"/>
    </source>
</evidence>
<dbReference type="EMBL" id="JAAUHK010000192">
    <property type="protein sequence ID" value="KAF4643446.1"/>
    <property type="molecule type" value="Genomic_DNA"/>
</dbReference>
<dbReference type="Proteomes" id="UP000557509">
    <property type="component" value="Unassembled WGS sequence"/>
</dbReference>
<comment type="caution">
    <text evidence="2">The sequence shown here is derived from an EMBL/GenBank/DDBJ whole genome shotgun (WGS) entry which is preliminary data.</text>
</comment>
<gene>
    <name evidence="2" type="ORF">TGRH88_031120</name>
</gene>
<name>A0A7J6KAA0_TOXGO</name>
<proteinExistence type="predicted"/>
<reference evidence="2 3" key="1">
    <citation type="submission" date="2020-03" db="EMBL/GenBank/DDBJ databases">
        <title>Genome sequence of Toxoplasma gondii RH-88 strain.</title>
        <authorList>
            <person name="Lorenzi H.A."/>
            <person name="Venepally P."/>
            <person name="Rozenberg A."/>
            <person name="Sibley D."/>
        </authorList>
    </citation>
    <scope>NUCLEOTIDE SEQUENCE [LARGE SCALE GENOMIC DNA]</scope>
    <source>
        <strain evidence="2 3">RH-88</strain>
    </source>
</reference>
<evidence type="ECO:0000313" key="3">
    <source>
        <dbReference type="Proteomes" id="UP000557509"/>
    </source>
</evidence>
<dbReference type="PROSITE" id="PS51257">
    <property type="entry name" value="PROKAR_LIPOPROTEIN"/>
    <property type="match status" value="1"/>
</dbReference>